<dbReference type="EC" id="2.7.7.9" evidence="3"/>
<evidence type="ECO:0000256" key="2">
    <source>
        <dbReference type="ARBA" id="ARBA00006890"/>
    </source>
</evidence>
<reference evidence="8 9" key="1">
    <citation type="submission" date="2022-08" db="EMBL/GenBank/DDBJ databases">
        <title>Aerococcaceae sp. nov isolated from spoiled eye mask.</title>
        <authorList>
            <person name="Zhou G."/>
            <person name="Xie X.-B."/>
            <person name="Shi Q.-S."/>
            <person name="Wang Y.-S."/>
            <person name="Wen X."/>
            <person name="Peng H."/>
            <person name="Yang X.-J."/>
            <person name="Tao H.-B."/>
            <person name="Huang X.-M."/>
        </authorList>
    </citation>
    <scope>NUCLEOTIDE SEQUENCE [LARGE SCALE GENOMIC DNA]</scope>
    <source>
        <strain evidence="9">DM20194951</strain>
    </source>
</reference>
<dbReference type="CDD" id="cd02541">
    <property type="entry name" value="UGPase_prokaryotic"/>
    <property type="match status" value="1"/>
</dbReference>
<evidence type="ECO:0000256" key="1">
    <source>
        <dbReference type="ARBA" id="ARBA00005136"/>
    </source>
</evidence>
<evidence type="ECO:0000313" key="8">
    <source>
        <dbReference type="EMBL" id="UUX32738.1"/>
    </source>
</evidence>
<gene>
    <name evidence="8" type="ORF">NRE15_07350</name>
</gene>
<accession>A0ABY5P208</accession>
<dbReference type="RefSeq" id="WP_313792237.1">
    <property type="nucleotide sequence ID" value="NZ_CP102453.1"/>
</dbReference>
<dbReference type="InterPro" id="IPR005835">
    <property type="entry name" value="NTP_transferase_dom"/>
</dbReference>
<evidence type="ECO:0000256" key="6">
    <source>
        <dbReference type="ARBA" id="ARBA00048128"/>
    </source>
</evidence>
<evidence type="ECO:0000313" key="9">
    <source>
        <dbReference type="Proteomes" id="UP001315967"/>
    </source>
</evidence>
<evidence type="ECO:0000259" key="7">
    <source>
        <dbReference type="Pfam" id="PF00483"/>
    </source>
</evidence>
<proteinExistence type="inferred from homology"/>
<dbReference type="EMBL" id="CP102453">
    <property type="protein sequence ID" value="UUX32738.1"/>
    <property type="molecule type" value="Genomic_DNA"/>
</dbReference>
<sequence length="296" mass="33137">MSKVRKAIIPAAGYGTGFLPATKASPKELLPIVDKPIIQFIVEEAMASGIEEIIIVTGKHKRSIEDHFDSAIELESNLLEKEKWDLLELVKDTTMPNLFFVRQSYPLGLGDAIYQAKAFVSNEPFVVMLGDNIIDAEIPVTKQLIDLYDETQQMNVAVIETPEKDLSKYGNVDKGTLLPQFGHGDDVIKVNNFIEKPTKENILSSYAIAGRYVLTPEIFDVLANQEPGIDDKIQLTDALQKISQYQTVYARIVDADRHDVGNKLGYLQYSLEYGLEHPEIADGLRDLIIKKSQDLK</sequence>
<comment type="pathway">
    <text evidence="1">Carbohydrate metabolism; nucleotide-sugar metabolism.</text>
</comment>
<dbReference type="GO" id="GO:0016779">
    <property type="term" value="F:nucleotidyltransferase activity"/>
    <property type="evidence" value="ECO:0007669"/>
    <property type="project" value="UniProtKB-KW"/>
</dbReference>
<keyword evidence="9" id="KW-1185">Reference proteome</keyword>
<evidence type="ECO:0000256" key="5">
    <source>
        <dbReference type="ARBA" id="ARBA00022695"/>
    </source>
</evidence>
<dbReference type="PANTHER" id="PTHR43197">
    <property type="entry name" value="UTP--GLUCOSE-1-PHOSPHATE URIDYLYLTRANSFERASE"/>
    <property type="match status" value="1"/>
</dbReference>
<keyword evidence="5 8" id="KW-0548">Nucleotidyltransferase</keyword>
<dbReference type="Proteomes" id="UP001315967">
    <property type="component" value="Chromosome"/>
</dbReference>
<dbReference type="InterPro" id="IPR005771">
    <property type="entry name" value="GalU_uridylyltTrfase_bac/arc"/>
</dbReference>
<dbReference type="Pfam" id="PF00483">
    <property type="entry name" value="NTP_transferase"/>
    <property type="match status" value="1"/>
</dbReference>
<name>A0ABY5P208_9LACT</name>
<keyword evidence="4" id="KW-0808">Transferase</keyword>
<feature type="domain" description="Nucleotidyl transferase" evidence="7">
    <location>
        <begin position="6"/>
        <end position="271"/>
    </location>
</feature>
<evidence type="ECO:0000256" key="3">
    <source>
        <dbReference type="ARBA" id="ARBA00012415"/>
    </source>
</evidence>
<protein>
    <recommendedName>
        <fullName evidence="3">UTP--glucose-1-phosphate uridylyltransferase</fullName>
        <ecNumber evidence="3">2.7.7.9</ecNumber>
    </recommendedName>
</protein>
<evidence type="ECO:0000256" key="4">
    <source>
        <dbReference type="ARBA" id="ARBA00022679"/>
    </source>
</evidence>
<dbReference type="Gene3D" id="3.90.550.10">
    <property type="entry name" value="Spore Coat Polysaccharide Biosynthesis Protein SpsA, Chain A"/>
    <property type="match status" value="1"/>
</dbReference>
<dbReference type="PANTHER" id="PTHR43197:SF1">
    <property type="entry name" value="UTP--GLUCOSE-1-PHOSPHATE URIDYLYLTRANSFERASE"/>
    <property type="match status" value="1"/>
</dbReference>
<dbReference type="InterPro" id="IPR029044">
    <property type="entry name" value="Nucleotide-diphossugar_trans"/>
</dbReference>
<comment type="similarity">
    <text evidence="2">Belongs to the UDPGP type 2 family.</text>
</comment>
<dbReference type="SUPFAM" id="SSF53448">
    <property type="entry name" value="Nucleotide-diphospho-sugar transferases"/>
    <property type="match status" value="1"/>
</dbReference>
<comment type="catalytic activity">
    <reaction evidence="6">
        <text>alpha-D-glucose 1-phosphate + UTP + H(+) = UDP-alpha-D-glucose + diphosphate</text>
        <dbReference type="Rhea" id="RHEA:19889"/>
        <dbReference type="ChEBI" id="CHEBI:15378"/>
        <dbReference type="ChEBI" id="CHEBI:33019"/>
        <dbReference type="ChEBI" id="CHEBI:46398"/>
        <dbReference type="ChEBI" id="CHEBI:58601"/>
        <dbReference type="ChEBI" id="CHEBI:58885"/>
        <dbReference type="EC" id="2.7.7.9"/>
    </reaction>
</comment>
<organism evidence="8 9">
    <name type="scientific">Fundicoccus culcitae</name>
    <dbReference type="NCBI Taxonomy" id="2969821"/>
    <lineage>
        <taxon>Bacteria</taxon>
        <taxon>Bacillati</taxon>
        <taxon>Bacillota</taxon>
        <taxon>Bacilli</taxon>
        <taxon>Lactobacillales</taxon>
        <taxon>Aerococcaceae</taxon>
        <taxon>Fundicoccus</taxon>
    </lineage>
</organism>